<name>A0ABN7V4R9_GIGMA</name>
<proteinExistence type="predicted"/>
<protein>
    <submittedName>
        <fullName evidence="1">45504_t:CDS:1</fullName>
    </submittedName>
</protein>
<reference evidence="1 2" key="1">
    <citation type="submission" date="2021-06" db="EMBL/GenBank/DDBJ databases">
        <authorList>
            <person name="Kallberg Y."/>
            <person name="Tangrot J."/>
            <person name="Rosling A."/>
        </authorList>
    </citation>
    <scope>NUCLEOTIDE SEQUENCE [LARGE SCALE GENOMIC DNA]</scope>
    <source>
        <strain evidence="1 2">120-4 pot B 10/14</strain>
    </source>
</reference>
<gene>
    <name evidence="1" type="ORF">GMARGA_LOCUS13978</name>
</gene>
<dbReference type="EMBL" id="CAJVQB010009082">
    <property type="protein sequence ID" value="CAG8726504.1"/>
    <property type="molecule type" value="Genomic_DNA"/>
</dbReference>
<dbReference type="Proteomes" id="UP000789901">
    <property type="component" value="Unassembled WGS sequence"/>
</dbReference>
<comment type="caution">
    <text evidence="1">The sequence shown here is derived from an EMBL/GenBank/DDBJ whole genome shotgun (WGS) entry which is preliminary data.</text>
</comment>
<feature type="non-terminal residue" evidence="1">
    <location>
        <position position="1"/>
    </location>
</feature>
<sequence length="60" mass="7034">SSSKTYYNLSKKTQLNSVENEIYNNESTARSKQKFRYSIEYTKKALNYTICANKIDELVN</sequence>
<organism evidence="1 2">
    <name type="scientific">Gigaspora margarita</name>
    <dbReference type="NCBI Taxonomy" id="4874"/>
    <lineage>
        <taxon>Eukaryota</taxon>
        <taxon>Fungi</taxon>
        <taxon>Fungi incertae sedis</taxon>
        <taxon>Mucoromycota</taxon>
        <taxon>Glomeromycotina</taxon>
        <taxon>Glomeromycetes</taxon>
        <taxon>Diversisporales</taxon>
        <taxon>Gigasporaceae</taxon>
        <taxon>Gigaspora</taxon>
    </lineage>
</organism>
<evidence type="ECO:0000313" key="1">
    <source>
        <dbReference type="EMBL" id="CAG8726504.1"/>
    </source>
</evidence>
<evidence type="ECO:0000313" key="2">
    <source>
        <dbReference type="Proteomes" id="UP000789901"/>
    </source>
</evidence>
<accession>A0ABN7V4R9</accession>
<keyword evidence="2" id="KW-1185">Reference proteome</keyword>